<keyword evidence="3" id="KW-1185">Reference proteome</keyword>
<sequence length="218" mass="22816">MAVLALAAAIPAQGATVAGTVTQLSGAATASRPDGVVRQLALKSEVASGEVLTTARDSYAMVKFIDDSEVVLKPVTTLAIDHFVFEHGKPADDSAGLRLLRGGMRSVTGLLGKRNKEKFTLHTPSATIGIRGTTFFLEYLTGGTDGAAASPLDPGLHVYVSEGGISLTNQAGFFQYDPGQYGYIRDDKTKPAKMFANPGMRFDLPPAFGASGLPEAKP</sequence>
<evidence type="ECO:0000259" key="1">
    <source>
        <dbReference type="Pfam" id="PF04773"/>
    </source>
</evidence>
<gene>
    <name evidence="2" type="ORF">GJ700_25020</name>
</gene>
<evidence type="ECO:0000313" key="3">
    <source>
        <dbReference type="Proteomes" id="UP000446768"/>
    </source>
</evidence>
<dbReference type="RefSeq" id="WP_154379067.1">
    <property type="nucleotide sequence ID" value="NZ_WKJJ01000017.1"/>
</dbReference>
<feature type="domain" description="FecR protein" evidence="1">
    <location>
        <begin position="51"/>
        <end position="140"/>
    </location>
</feature>
<protein>
    <submittedName>
        <fullName evidence="2">Iron dicitrate transport regulator FecR</fullName>
    </submittedName>
</protein>
<dbReference type="Proteomes" id="UP000446768">
    <property type="component" value="Unassembled WGS sequence"/>
</dbReference>
<dbReference type="PANTHER" id="PTHR38731:SF1">
    <property type="entry name" value="FECR PROTEIN DOMAIN-CONTAINING PROTEIN"/>
    <property type="match status" value="1"/>
</dbReference>
<dbReference type="InterPro" id="IPR006860">
    <property type="entry name" value="FecR"/>
</dbReference>
<dbReference type="Gene3D" id="2.60.120.1440">
    <property type="match status" value="1"/>
</dbReference>
<proteinExistence type="predicted"/>
<reference evidence="2 3" key="1">
    <citation type="submission" date="2019-11" db="EMBL/GenBank/DDBJ databases">
        <title>Novel species isolated from a subtropical stream in China.</title>
        <authorList>
            <person name="Lu H."/>
        </authorList>
    </citation>
    <scope>NUCLEOTIDE SEQUENCE [LARGE SCALE GENOMIC DNA]</scope>
    <source>
        <strain evidence="2 3">FT92W</strain>
    </source>
</reference>
<dbReference type="EMBL" id="WKJJ01000017">
    <property type="protein sequence ID" value="MRV74980.1"/>
    <property type="molecule type" value="Genomic_DNA"/>
</dbReference>
<dbReference type="Pfam" id="PF04773">
    <property type="entry name" value="FecR"/>
    <property type="match status" value="1"/>
</dbReference>
<comment type="caution">
    <text evidence="2">The sequence shown here is derived from an EMBL/GenBank/DDBJ whole genome shotgun (WGS) entry which is preliminary data.</text>
</comment>
<dbReference type="AlphaFoldDB" id="A0A7X2IRX0"/>
<organism evidence="2 3">
    <name type="scientific">Pseudoduganella rivuli</name>
    <dbReference type="NCBI Taxonomy" id="2666085"/>
    <lineage>
        <taxon>Bacteria</taxon>
        <taxon>Pseudomonadati</taxon>
        <taxon>Pseudomonadota</taxon>
        <taxon>Betaproteobacteria</taxon>
        <taxon>Burkholderiales</taxon>
        <taxon>Oxalobacteraceae</taxon>
        <taxon>Telluria group</taxon>
        <taxon>Pseudoduganella</taxon>
    </lineage>
</organism>
<name>A0A7X2IRX0_9BURK</name>
<dbReference type="PANTHER" id="PTHR38731">
    <property type="entry name" value="LIPL45-RELATED LIPOPROTEIN-RELATED"/>
    <property type="match status" value="1"/>
</dbReference>
<evidence type="ECO:0000313" key="2">
    <source>
        <dbReference type="EMBL" id="MRV74980.1"/>
    </source>
</evidence>
<accession>A0A7X2IRX0</accession>